<dbReference type="Proteomes" id="UP000008983">
    <property type="component" value="Unassembled WGS sequence"/>
</dbReference>
<gene>
    <name evidence="1" type="ORF">IMG5_120690</name>
</gene>
<evidence type="ECO:0000313" key="2">
    <source>
        <dbReference type="Proteomes" id="UP000008983"/>
    </source>
</evidence>
<dbReference type="EMBL" id="GL983929">
    <property type="protein sequence ID" value="EGR30937.1"/>
    <property type="molecule type" value="Genomic_DNA"/>
</dbReference>
<protein>
    <submittedName>
        <fullName evidence="1">Uncharacterized protein</fullName>
    </submittedName>
</protein>
<reference evidence="1 2" key="1">
    <citation type="submission" date="2011-07" db="EMBL/GenBank/DDBJ databases">
        <authorList>
            <person name="Coyne R."/>
            <person name="Brami D."/>
            <person name="Johnson J."/>
            <person name="Hostetler J."/>
            <person name="Hannick L."/>
            <person name="Clark T."/>
            <person name="Cassidy-Hanley D."/>
            <person name="Inman J."/>
        </authorList>
    </citation>
    <scope>NUCLEOTIDE SEQUENCE [LARGE SCALE GENOMIC DNA]</scope>
    <source>
        <strain evidence="1 2">G5</strain>
    </source>
</reference>
<proteinExistence type="predicted"/>
<dbReference type="InParanoid" id="G0QV12"/>
<sequence>MFYLIQLKFYYLKQAQCRKFLTFNNQKNRIKKIKSLIRIFLNNSKQIKVFIKVLIKTMFMKILIKTVFMKIIIKTVFMKILIKTMLSMKIIKTVFMKIIKTVFMKIIIKTVFKISK</sequence>
<dbReference type="GeneID" id="14907062"/>
<keyword evidence="2" id="KW-1185">Reference proteome</keyword>
<dbReference type="AlphaFoldDB" id="G0QV12"/>
<evidence type="ECO:0000313" key="1">
    <source>
        <dbReference type="EMBL" id="EGR30937.1"/>
    </source>
</evidence>
<name>G0QV12_ICHMU</name>
<dbReference type="RefSeq" id="XP_004032524.1">
    <property type="nucleotide sequence ID" value="XM_004032476.1"/>
</dbReference>
<accession>G0QV12</accession>
<organism evidence="1 2">
    <name type="scientific">Ichthyophthirius multifiliis</name>
    <name type="common">White spot disease agent</name>
    <name type="synonym">Ich</name>
    <dbReference type="NCBI Taxonomy" id="5932"/>
    <lineage>
        <taxon>Eukaryota</taxon>
        <taxon>Sar</taxon>
        <taxon>Alveolata</taxon>
        <taxon>Ciliophora</taxon>
        <taxon>Intramacronucleata</taxon>
        <taxon>Oligohymenophorea</taxon>
        <taxon>Hymenostomatida</taxon>
        <taxon>Ophryoglenina</taxon>
        <taxon>Ichthyophthirius</taxon>
    </lineage>
</organism>